<comment type="caution">
    <text evidence="1">The sequence shown here is derived from an EMBL/GenBank/DDBJ whole genome shotgun (WGS) entry which is preliminary data.</text>
</comment>
<accession>A0A843YPC8</accession>
<name>A0A843YPC8_9BURK</name>
<sequence length="125" mass="14044">MQKLVGLFSRKDQPQNASISAPKKLLNVIQAAIATPAEPANQPPSLPASPMQTNSFELQDDSIQDREMALQAMIKAREWFEQAEPSSPVSVLLRQAEKMVGRRFSEVVQCIPLELLERWEQEEKG</sequence>
<dbReference type="Proteomes" id="UP000451565">
    <property type="component" value="Unassembled WGS sequence"/>
</dbReference>
<dbReference type="RefSeq" id="WP_153232843.1">
    <property type="nucleotide sequence ID" value="NZ_WINI01000001.1"/>
</dbReference>
<proteinExistence type="predicted"/>
<dbReference type="PANTHER" id="PTHR37951">
    <property type="entry name" value="CYTOPLASMIC PROTEIN-RELATED"/>
    <property type="match status" value="1"/>
</dbReference>
<dbReference type="PANTHER" id="PTHR37951:SF1">
    <property type="entry name" value="TYPE VI SECRETION SYSTEM COMPONENT TSSA1"/>
    <property type="match status" value="1"/>
</dbReference>
<evidence type="ECO:0000313" key="1">
    <source>
        <dbReference type="EMBL" id="MQQ99240.1"/>
    </source>
</evidence>
<organism evidence="1 2">
    <name type="scientific">Glaciimonas soli</name>
    <dbReference type="NCBI Taxonomy" id="2590999"/>
    <lineage>
        <taxon>Bacteria</taxon>
        <taxon>Pseudomonadati</taxon>
        <taxon>Pseudomonadota</taxon>
        <taxon>Betaproteobacteria</taxon>
        <taxon>Burkholderiales</taxon>
        <taxon>Oxalobacteraceae</taxon>
        <taxon>Glaciimonas</taxon>
    </lineage>
</organism>
<dbReference type="InterPro" id="IPR017740">
    <property type="entry name" value="TssA-like"/>
</dbReference>
<dbReference type="AlphaFoldDB" id="A0A843YPC8"/>
<protein>
    <submittedName>
        <fullName evidence="1">Uncharacterized protein</fullName>
    </submittedName>
</protein>
<keyword evidence="2" id="KW-1185">Reference proteome</keyword>
<gene>
    <name evidence="1" type="ORF">GEV47_00890</name>
</gene>
<reference evidence="1 2" key="1">
    <citation type="submission" date="2019-10" db="EMBL/GenBank/DDBJ databases">
        <title>Glaciimonas soli sp. nov., a psychrophilic bacterium isolated from the forest soil of a high elevation mountain in Taiwan.</title>
        <authorList>
            <person name="Wang L.-T."/>
            <person name="Shieh W.Y."/>
        </authorList>
    </citation>
    <scope>NUCLEOTIDE SEQUENCE [LARGE SCALE GENOMIC DNA]</scope>
    <source>
        <strain evidence="1 2">GS1</strain>
    </source>
</reference>
<evidence type="ECO:0000313" key="2">
    <source>
        <dbReference type="Proteomes" id="UP000451565"/>
    </source>
</evidence>
<dbReference type="OrthoDB" id="9771118at2"/>
<dbReference type="EMBL" id="WINI01000001">
    <property type="protein sequence ID" value="MQQ99240.1"/>
    <property type="molecule type" value="Genomic_DNA"/>
</dbReference>